<evidence type="ECO:0000313" key="2">
    <source>
        <dbReference type="EMBL" id="CTQ63731.1"/>
    </source>
</evidence>
<dbReference type="GeneID" id="97667593"/>
<evidence type="ECO:0000256" key="1">
    <source>
        <dbReference type="SAM" id="Coils"/>
    </source>
</evidence>
<proteinExistence type="predicted"/>
<reference evidence="3" key="1">
    <citation type="submission" date="2015-07" db="EMBL/GenBank/DDBJ databases">
        <authorList>
            <person name="Rodrigo-Torres Lidia"/>
            <person name="Arahal R.David."/>
        </authorList>
    </citation>
    <scope>NUCLEOTIDE SEQUENCE [LARGE SCALE GENOMIC DNA]</scope>
    <source>
        <strain evidence="3">CECT 5096</strain>
    </source>
</reference>
<dbReference type="EMBL" id="CXWC01000001">
    <property type="protein sequence ID" value="CTQ63731.1"/>
    <property type="molecule type" value="Genomic_DNA"/>
</dbReference>
<dbReference type="Proteomes" id="UP000049983">
    <property type="component" value="Unassembled WGS sequence"/>
</dbReference>
<gene>
    <name evidence="2" type="ORF">LA5096_00120</name>
</gene>
<dbReference type="AlphaFoldDB" id="A0A0M6ZNC3"/>
<protein>
    <recommendedName>
        <fullName evidence="4">Lipoprotein</fullName>
    </recommendedName>
</protein>
<name>A0A0M6ZNC3_9HYPH</name>
<dbReference type="RefSeq" id="WP_055115898.1">
    <property type="nucleotide sequence ID" value="NZ_CANKXR010000023.1"/>
</dbReference>
<dbReference type="OrthoDB" id="7680959at2"/>
<feature type="coiled-coil region" evidence="1">
    <location>
        <begin position="53"/>
        <end position="80"/>
    </location>
</feature>
<keyword evidence="3" id="KW-1185">Reference proteome</keyword>
<dbReference type="PROSITE" id="PS51257">
    <property type="entry name" value="PROKAR_LIPOPROTEIN"/>
    <property type="match status" value="1"/>
</dbReference>
<organism evidence="2 3">
    <name type="scientific">Roseibium album</name>
    <dbReference type="NCBI Taxonomy" id="311410"/>
    <lineage>
        <taxon>Bacteria</taxon>
        <taxon>Pseudomonadati</taxon>
        <taxon>Pseudomonadota</taxon>
        <taxon>Alphaproteobacteria</taxon>
        <taxon>Hyphomicrobiales</taxon>
        <taxon>Stappiaceae</taxon>
        <taxon>Roseibium</taxon>
    </lineage>
</organism>
<accession>A0A0M6ZNC3</accession>
<evidence type="ECO:0008006" key="4">
    <source>
        <dbReference type="Google" id="ProtNLM"/>
    </source>
</evidence>
<evidence type="ECO:0000313" key="3">
    <source>
        <dbReference type="Proteomes" id="UP000049983"/>
    </source>
</evidence>
<sequence length="149" mass="16335">MRSAIGLLSGLVLTGCVADGSPSGSQPSKDELLCIESGFVPGTLEFSQCLATAKIAREAAADYEKEQQKEREKRDTISDEMANRICVDYAKSQMPFPVIRNQSSPFNVNGGYEKTVKVSFELDNPKTSYSSRSAVCKIRGRDIVDFKIN</sequence>
<keyword evidence="1" id="KW-0175">Coiled coil</keyword>